<dbReference type="OrthoDB" id="9803470at2"/>
<evidence type="ECO:0000256" key="3">
    <source>
        <dbReference type="ARBA" id="ARBA00023082"/>
    </source>
</evidence>
<dbReference type="Gene3D" id="1.10.1740.10">
    <property type="match status" value="1"/>
</dbReference>
<dbReference type="Proteomes" id="UP000068164">
    <property type="component" value="Unassembled WGS sequence"/>
</dbReference>
<dbReference type="InterPro" id="IPR013249">
    <property type="entry name" value="RNA_pol_sigma70_r4_t2"/>
</dbReference>
<comment type="caution">
    <text evidence="7">The sequence shown here is derived from an EMBL/GenBank/DDBJ whole genome shotgun (WGS) entry which is preliminary data.</text>
</comment>
<dbReference type="PANTHER" id="PTHR43133:SF25">
    <property type="entry name" value="RNA POLYMERASE SIGMA FACTOR RFAY-RELATED"/>
    <property type="match status" value="1"/>
</dbReference>
<dbReference type="InterPro" id="IPR007627">
    <property type="entry name" value="RNA_pol_sigma70_r2"/>
</dbReference>
<dbReference type="CDD" id="cd06171">
    <property type="entry name" value="Sigma70_r4"/>
    <property type="match status" value="1"/>
</dbReference>
<dbReference type="InterPro" id="IPR039425">
    <property type="entry name" value="RNA_pol_sigma-70-like"/>
</dbReference>
<dbReference type="SUPFAM" id="SSF88946">
    <property type="entry name" value="Sigma2 domain of RNA polymerase sigma factors"/>
    <property type="match status" value="1"/>
</dbReference>
<dbReference type="AlphaFoldDB" id="A0A109JI25"/>
<comment type="similarity">
    <text evidence="1">Belongs to the sigma-70 factor family. ECF subfamily.</text>
</comment>
<evidence type="ECO:0000313" key="8">
    <source>
        <dbReference type="Proteomes" id="UP000068164"/>
    </source>
</evidence>
<evidence type="ECO:0000256" key="4">
    <source>
        <dbReference type="ARBA" id="ARBA00023163"/>
    </source>
</evidence>
<organism evidence="7 8">
    <name type="scientific">Rhizobium altiplani</name>
    <dbReference type="NCBI Taxonomy" id="1864509"/>
    <lineage>
        <taxon>Bacteria</taxon>
        <taxon>Pseudomonadati</taxon>
        <taxon>Pseudomonadota</taxon>
        <taxon>Alphaproteobacteria</taxon>
        <taxon>Hyphomicrobiales</taxon>
        <taxon>Rhizobiaceae</taxon>
        <taxon>Rhizobium/Agrobacterium group</taxon>
        <taxon>Rhizobium</taxon>
    </lineage>
</organism>
<dbReference type="EMBL" id="LNCD01000091">
    <property type="protein sequence ID" value="KWV49373.1"/>
    <property type="molecule type" value="Genomic_DNA"/>
</dbReference>
<dbReference type="Pfam" id="PF04542">
    <property type="entry name" value="Sigma70_r2"/>
    <property type="match status" value="1"/>
</dbReference>
<evidence type="ECO:0000259" key="6">
    <source>
        <dbReference type="Pfam" id="PF08281"/>
    </source>
</evidence>
<sequence length="276" mass="30625">MMVRAIYLAEGIRAIRCGRPNPGKTMTEAEIADFLSFECQRTPLGADRAIAGTGRMAARLLKALSAMIGMSLAMTRPLLDPQAATMRTPAASAETMQRFQKAILPQLDDAYNFARFLSRDPDAAGDIVQEAFLRAYRSFEGYRGGDPRAWMFSIVRNCYRAWLLDGRRKAHFEVPMAEDVSTGEADIATCQIASDDDTPEASVIRKSESERVRRVIGDLSDPMREVLVLRELESLSYRQIAEIIDAPIGTVMSRLARAREEFGKAWLALEKSGVAP</sequence>
<evidence type="ECO:0000256" key="2">
    <source>
        <dbReference type="ARBA" id="ARBA00023015"/>
    </source>
</evidence>
<dbReference type="InterPro" id="IPR013325">
    <property type="entry name" value="RNA_pol_sigma_r2"/>
</dbReference>
<keyword evidence="2" id="KW-0805">Transcription regulation</keyword>
<evidence type="ECO:0000256" key="1">
    <source>
        <dbReference type="ARBA" id="ARBA00010641"/>
    </source>
</evidence>
<accession>A0A109JI25</accession>
<dbReference type="InterPro" id="IPR036388">
    <property type="entry name" value="WH-like_DNA-bd_sf"/>
</dbReference>
<proteinExistence type="inferred from homology"/>
<gene>
    <name evidence="7" type="ORF">AS026_10610</name>
</gene>
<dbReference type="Pfam" id="PF08281">
    <property type="entry name" value="Sigma70_r4_2"/>
    <property type="match status" value="1"/>
</dbReference>
<protein>
    <submittedName>
        <fullName evidence="7">RNA polymerase subunit sigma-24</fullName>
    </submittedName>
</protein>
<dbReference type="GO" id="GO:0016987">
    <property type="term" value="F:sigma factor activity"/>
    <property type="evidence" value="ECO:0007669"/>
    <property type="project" value="UniProtKB-KW"/>
</dbReference>
<dbReference type="InterPro" id="IPR014284">
    <property type="entry name" value="RNA_pol_sigma-70_dom"/>
</dbReference>
<feature type="domain" description="RNA polymerase sigma-70 region 2" evidence="5">
    <location>
        <begin position="108"/>
        <end position="165"/>
    </location>
</feature>
<dbReference type="GO" id="GO:0006352">
    <property type="term" value="P:DNA-templated transcription initiation"/>
    <property type="evidence" value="ECO:0007669"/>
    <property type="project" value="InterPro"/>
</dbReference>
<dbReference type="Gene3D" id="1.10.10.10">
    <property type="entry name" value="Winged helix-like DNA-binding domain superfamily/Winged helix DNA-binding domain"/>
    <property type="match status" value="1"/>
</dbReference>
<keyword evidence="8" id="KW-1185">Reference proteome</keyword>
<evidence type="ECO:0000259" key="5">
    <source>
        <dbReference type="Pfam" id="PF04542"/>
    </source>
</evidence>
<evidence type="ECO:0000313" key="7">
    <source>
        <dbReference type="EMBL" id="KWV49373.1"/>
    </source>
</evidence>
<dbReference type="GO" id="GO:0003677">
    <property type="term" value="F:DNA binding"/>
    <property type="evidence" value="ECO:0007669"/>
    <property type="project" value="InterPro"/>
</dbReference>
<feature type="domain" description="RNA polymerase sigma factor 70 region 4 type 2" evidence="6">
    <location>
        <begin position="210"/>
        <end position="260"/>
    </location>
</feature>
<dbReference type="NCBIfam" id="TIGR02937">
    <property type="entry name" value="sigma70-ECF"/>
    <property type="match status" value="1"/>
</dbReference>
<dbReference type="PANTHER" id="PTHR43133">
    <property type="entry name" value="RNA POLYMERASE ECF-TYPE SIGMA FACTO"/>
    <property type="match status" value="1"/>
</dbReference>
<keyword evidence="4" id="KW-0804">Transcription</keyword>
<dbReference type="InterPro" id="IPR013324">
    <property type="entry name" value="RNA_pol_sigma_r3/r4-like"/>
</dbReference>
<name>A0A109JI25_9HYPH</name>
<keyword evidence="3" id="KW-0731">Sigma factor</keyword>
<dbReference type="SUPFAM" id="SSF88659">
    <property type="entry name" value="Sigma3 and sigma4 domains of RNA polymerase sigma factors"/>
    <property type="match status" value="1"/>
</dbReference>
<reference evidence="7 8" key="1">
    <citation type="submission" date="2015-11" db="EMBL/GenBank/DDBJ databases">
        <title>Draft Genome Sequence of the Strain BR 10423 (Rhizobium sp.) isolated from nodules of Mimosa pudica.</title>
        <authorList>
            <person name="Barauna A.C."/>
            <person name="Zilli J.E."/>
            <person name="Simoes-Araujo J.L."/>
            <person name="Reis V.M."/>
            <person name="James E.K."/>
            <person name="Reis F.B.Jr."/>
            <person name="Rouws L.F."/>
            <person name="Passos S.R."/>
            <person name="Gois S.R."/>
        </authorList>
    </citation>
    <scope>NUCLEOTIDE SEQUENCE [LARGE SCALE GENOMIC DNA]</scope>
    <source>
        <strain evidence="7 8">BR10423</strain>
    </source>
</reference>